<dbReference type="STRING" id="394193.SAMN04489732_101628"/>
<dbReference type="EMBL" id="FOEF01000001">
    <property type="protein sequence ID" value="SEO61567.1"/>
    <property type="molecule type" value="Genomic_DNA"/>
</dbReference>
<evidence type="ECO:0000313" key="3">
    <source>
        <dbReference type="Proteomes" id="UP000198582"/>
    </source>
</evidence>
<gene>
    <name evidence="2" type="ORF">SAMN04489732_101628</name>
</gene>
<feature type="transmembrane region" description="Helical" evidence="1">
    <location>
        <begin position="14"/>
        <end position="34"/>
    </location>
</feature>
<keyword evidence="3" id="KW-1185">Reference proteome</keyword>
<dbReference type="AlphaFoldDB" id="A0A1H8R5G5"/>
<name>A0A1H8R5G5_9PSEU</name>
<accession>A0A1H8R5G5</accession>
<proteinExistence type="predicted"/>
<keyword evidence="1" id="KW-1133">Transmembrane helix</keyword>
<sequence length="35" mass="3565">MNSASATLSSTQRAWVTTFATAVTLLAVLVLGLIG</sequence>
<keyword evidence="1" id="KW-0472">Membrane</keyword>
<reference evidence="2 3" key="1">
    <citation type="submission" date="2016-10" db="EMBL/GenBank/DDBJ databases">
        <authorList>
            <person name="de Groot N.N."/>
        </authorList>
    </citation>
    <scope>NUCLEOTIDE SEQUENCE [LARGE SCALE GENOMIC DNA]</scope>
    <source>
        <strain evidence="2 3">DSM 44993</strain>
    </source>
</reference>
<dbReference type="Proteomes" id="UP000198582">
    <property type="component" value="Unassembled WGS sequence"/>
</dbReference>
<protein>
    <submittedName>
        <fullName evidence="2">Uncharacterized protein</fullName>
    </submittedName>
</protein>
<keyword evidence="1" id="KW-0812">Transmembrane</keyword>
<evidence type="ECO:0000256" key="1">
    <source>
        <dbReference type="SAM" id="Phobius"/>
    </source>
</evidence>
<organism evidence="2 3">
    <name type="scientific">Amycolatopsis saalfeldensis</name>
    <dbReference type="NCBI Taxonomy" id="394193"/>
    <lineage>
        <taxon>Bacteria</taxon>
        <taxon>Bacillati</taxon>
        <taxon>Actinomycetota</taxon>
        <taxon>Actinomycetes</taxon>
        <taxon>Pseudonocardiales</taxon>
        <taxon>Pseudonocardiaceae</taxon>
        <taxon>Amycolatopsis</taxon>
    </lineage>
</organism>
<evidence type="ECO:0000313" key="2">
    <source>
        <dbReference type="EMBL" id="SEO61567.1"/>
    </source>
</evidence>